<feature type="transmembrane region" description="Helical" evidence="7">
    <location>
        <begin position="245"/>
        <end position="264"/>
    </location>
</feature>
<evidence type="ECO:0000256" key="5">
    <source>
        <dbReference type="ARBA" id="ARBA00023136"/>
    </source>
</evidence>
<dbReference type="InterPro" id="IPR038078">
    <property type="entry name" value="PhoU-like_sf"/>
</dbReference>
<protein>
    <submittedName>
        <fullName evidence="8">Na/Pi cotransporter family protein</fullName>
    </submittedName>
</protein>
<reference evidence="8 9" key="1">
    <citation type="submission" date="2020-08" db="EMBL/GenBank/DDBJ databases">
        <title>Bridging the membrane lipid divide: bacteria of the FCB group superphylum have the potential to synthesize archaeal ether lipids.</title>
        <authorList>
            <person name="Villanueva L."/>
            <person name="Von Meijenfeldt F.A.B."/>
            <person name="Westbye A.B."/>
            <person name="Yadav S."/>
            <person name="Hopmans E.C."/>
            <person name="Dutilh B.E."/>
            <person name="Sinninghe Damste J.S."/>
        </authorList>
    </citation>
    <scope>NUCLEOTIDE SEQUENCE [LARGE SCALE GENOMIC DNA]</scope>
    <source>
        <strain evidence="8">NIOZ-UU47</strain>
    </source>
</reference>
<sequence>MTMSMFGSLIGGIGLFLLGMKMMTDGLRYAAGASLRNILERSTRTPFLGICTGAFLTSLVQSSSAVTVATIGFVNAGLVDLGHAVSLIYGTNIGTTATGWLVSMIGFKVNLKIFALPAIGVGMFLRVVYSEGRYGSVGEALAGFGIFFVGIDVLKTAFGSMGNNLQMAGLAWEGVGAILLFVGIGFVLTFLMQSSSAAIAIILTAVAGGVVPLTFAAVAVIGANVGTTSTAALSVIGATPNAKRLAGAHVLFNIVTGLVALLALPFLLTGLQGLQKGIGMDDSPIILLALFHTTFNLLGVILLYPFSKRLVVFLKKRFRTAEEDESRPKFLDRNVLVTPALALHALEMELKRTGVIARRMAKGAISTETVPGKRLALDKVVIDKLNRAIGEFGKEMQQKNLPVELANQLPNALRVAGYHRDMAQLAIDLARFQSEPGHVVSHPGIIVELTRYKSNAVKLLRKVNVELEEYSAEACKDELEDVKDEYRVIKNNLLQAATRGEISVRKTAHCLDIIARIRRIAEQAEKGARYLAYLTEMEENMLNDSDEEDRESEKDLQGK</sequence>
<dbReference type="InterPro" id="IPR003841">
    <property type="entry name" value="Na/Pi_transpt"/>
</dbReference>
<evidence type="ECO:0000256" key="7">
    <source>
        <dbReference type="SAM" id="Phobius"/>
    </source>
</evidence>
<dbReference type="GO" id="GO:0005436">
    <property type="term" value="F:sodium:phosphate symporter activity"/>
    <property type="evidence" value="ECO:0007669"/>
    <property type="project" value="InterPro"/>
</dbReference>
<feature type="transmembrane region" description="Helical" evidence="7">
    <location>
        <begin position="113"/>
        <end position="129"/>
    </location>
</feature>
<accession>A0A8J6NEY3</accession>
<comment type="caution">
    <text evidence="8">The sequence shown here is derived from an EMBL/GenBank/DDBJ whole genome shotgun (WGS) entry which is preliminary data.</text>
</comment>
<keyword evidence="4 7" id="KW-1133">Transmembrane helix</keyword>
<evidence type="ECO:0000256" key="6">
    <source>
        <dbReference type="SAM" id="Coils"/>
    </source>
</evidence>
<evidence type="ECO:0000256" key="1">
    <source>
        <dbReference type="ARBA" id="ARBA00004651"/>
    </source>
</evidence>
<dbReference type="GO" id="GO:0005886">
    <property type="term" value="C:plasma membrane"/>
    <property type="evidence" value="ECO:0007669"/>
    <property type="project" value="UniProtKB-SubCell"/>
</dbReference>
<dbReference type="NCBIfam" id="NF037997">
    <property type="entry name" value="Na_Pi_symport"/>
    <property type="match status" value="1"/>
</dbReference>
<proteinExistence type="predicted"/>
<dbReference type="PANTHER" id="PTHR10010">
    <property type="entry name" value="SOLUTE CARRIER FAMILY 34 SODIUM PHOSPHATE , MEMBER 2-RELATED"/>
    <property type="match status" value="1"/>
</dbReference>
<dbReference type="SUPFAM" id="SSF109755">
    <property type="entry name" value="PhoU-like"/>
    <property type="match status" value="1"/>
</dbReference>
<feature type="transmembrane region" description="Helical" evidence="7">
    <location>
        <begin position="198"/>
        <end position="225"/>
    </location>
</feature>
<dbReference type="EMBL" id="JACNJZ010000093">
    <property type="protein sequence ID" value="MBC8317589.1"/>
    <property type="molecule type" value="Genomic_DNA"/>
</dbReference>
<dbReference type="GO" id="GO:0044341">
    <property type="term" value="P:sodium-dependent phosphate transport"/>
    <property type="evidence" value="ECO:0007669"/>
    <property type="project" value="InterPro"/>
</dbReference>
<feature type="transmembrane region" description="Helical" evidence="7">
    <location>
        <begin position="285"/>
        <end position="306"/>
    </location>
</feature>
<keyword evidence="3 7" id="KW-0812">Transmembrane</keyword>
<evidence type="ECO:0000256" key="2">
    <source>
        <dbReference type="ARBA" id="ARBA00022475"/>
    </source>
</evidence>
<evidence type="ECO:0000313" key="9">
    <source>
        <dbReference type="Proteomes" id="UP000614424"/>
    </source>
</evidence>
<feature type="transmembrane region" description="Helical" evidence="7">
    <location>
        <begin position="46"/>
        <end position="74"/>
    </location>
</feature>
<evidence type="ECO:0000256" key="3">
    <source>
        <dbReference type="ARBA" id="ARBA00022692"/>
    </source>
</evidence>
<keyword evidence="2" id="KW-1003">Cell membrane</keyword>
<dbReference type="Pfam" id="PF02690">
    <property type="entry name" value="Na_Pi_cotrans"/>
    <property type="match status" value="2"/>
</dbReference>
<keyword evidence="6" id="KW-0175">Coiled coil</keyword>
<comment type="subcellular location">
    <subcellularLocation>
        <location evidence="1">Cell membrane</location>
        <topology evidence="1">Multi-pass membrane protein</topology>
    </subcellularLocation>
</comment>
<feature type="transmembrane region" description="Helical" evidence="7">
    <location>
        <begin position="170"/>
        <end position="191"/>
    </location>
</feature>
<feature type="transmembrane region" description="Helical" evidence="7">
    <location>
        <begin position="86"/>
        <end position="107"/>
    </location>
</feature>
<dbReference type="Gene3D" id="1.20.58.220">
    <property type="entry name" value="Phosphate transport system protein phou homolog 2, domain 2"/>
    <property type="match status" value="1"/>
</dbReference>
<dbReference type="PANTHER" id="PTHR10010:SF46">
    <property type="entry name" value="SODIUM-DEPENDENT PHOSPHATE TRANSPORT PROTEIN 2B"/>
    <property type="match status" value="1"/>
</dbReference>
<gene>
    <name evidence="8" type="ORF">H8E41_06755</name>
</gene>
<feature type="transmembrane region" description="Helical" evidence="7">
    <location>
        <begin position="141"/>
        <end position="158"/>
    </location>
</feature>
<evidence type="ECO:0000256" key="4">
    <source>
        <dbReference type="ARBA" id="ARBA00022989"/>
    </source>
</evidence>
<organism evidence="8 9">
    <name type="scientific">Candidatus Desulfobia pelagia</name>
    <dbReference type="NCBI Taxonomy" id="2841692"/>
    <lineage>
        <taxon>Bacteria</taxon>
        <taxon>Pseudomonadati</taxon>
        <taxon>Thermodesulfobacteriota</taxon>
        <taxon>Desulfobulbia</taxon>
        <taxon>Desulfobulbales</taxon>
        <taxon>Desulfobulbaceae</taxon>
        <taxon>Candidatus Desulfobia</taxon>
    </lineage>
</organism>
<dbReference type="AlphaFoldDB" id="A0A8J6NEY3"/>
<keyword evidence="5 7" id="KW-0472">Membrane</keyword>
<dbReference type="Proteomes" id="UP000614424">
    <property type="component" value="Unassembled WGS sequence"/>
</dbReference>
<evidence type="ECO:0000313" key="8">
    <source>
        <dbReference type="EMBL" id="MBC8317589.1"/>
    </source>
</evidence>
<feature type="coiled-coil region" evidence="6">
    <location>
        <begin position="453"/>
        <end position="499"/>
    </location>
</feature>
<name>A0A8J6NEY3_9BACT</name>